<dbReference type="AlphaFoldDB" id="A0AAP1RHN6"/>
<keyword evidence="2" id="KW-1185">Reference proteome</keyword>
<name>A0AAP1RHN6_9FLAO</name>
<gene>
    <name evidence="1" type="ORF">F7645_11795</name>
</gene>
<sequence length="223" mass="26441">MKIRAIFYLIMLITLLNSCKAEKSKEQEIKKEKSISKIKEKKRKPKLKNINLILTDSLKQLYNQNLFNTKLTSLSLRDKNEVDIYKKYEIDFNHLCYPSALSLFIDSIEKKIYAFQYEDEDVPITKRRIDYILNIKSIIKIEGGYNIICNELESFLGADYVKTKLNDIEFSFIKLNSMSLYKLEIREQDLKSKHKDLFGRYNIYVRKAIEDKFHKDDCGDFEG</sequence>
<organism evidence="1 2">
    <name type="scientific">Tenacibaculum finnmarkense genomovar finnmarkense</name>
    <dbReference type="NCBI Taxonomy" id="1458503"/>
    <lineage>
        <taxon>Bacteria</taxon>
        <taxon>Pseudomonadati</taxon>
        <taxon>Bacteroidota</taxon>
        <taxon>Flavobacteriia</taxon>
        <taxon>Flavobacteriales</taxon>
        <taxon>Flavobacteriaceae</taxon>
        <taxon>Tenacibaculum</taxon>
        <taxon>Tenacibaculum finnmarkense</taxon>
    </lineage>
</organism>
<evidence type="ECO:0000313" key="1">
    <source>
        <dbReference type="EMBL" id="MBE7696102.1"/>
    </source>
</evidence>
<evidence type="ECO:0000313" key="2">
    <source>
        <dbReference type="Proteomes" id="UP000806077"/>
    </source>
</evidence>
<proteinExistence type="predicted"/>
<protein>
    <submittedName>
        <fullName evidence="1">Uncharacterized protein</fullName>
    </submittedName>
</protein>
<dbReference type="EMBL" id="WXXV01000022">
    <property type="protein sequence ID" value="MBE7696102.1"/>
    <property type="molecule type" value="Genomic_DNA"/>
</dbReference>
<dbReference type="Proteomes" id="UP000806077">
    <property type="component" value="Unassembled WGS sequence"/>
</dbReference>
<comment type="caution">
    <text evidence="1">The sequence shown here is derived from an EMBL/GenBank/DDBJ whole genome shotgun (WGS) entry which is preliminary data.</text>
</comment>
<reference evidence="1 2" key="1">
    <citation type="journal article" date="2020" name="Int. J. Syst. Evol. Microbiol.">
        <title>Tenacibaculum piscium sp. nov., isolated from skin ulcers of sea-farmed fish, and description of Tenacibaculum finnmarkense sp. nov. with subdivision into genomovars finnmarkense and ulcerans.</title>
        <authorList>
            <person name="Olsen A.B."/>
            <person name="Spilsberg B."/>
            <person name="Nilsen H.K."/>
            <person name="Lagesen K."/>
            <person name="Gulla S."/>
            <person name="Avendano-Herrera R."/>
            <person name="Irgang R."/>
            <person name="Duchaud E."/>
            <person name="Colquhoun D.J."/>
        </authorList>
    </citation>
    <scope>NUCLEOTIDE SEQUENCE [LARGE SCALE GENOMIC DNA]</scope>
    <source>
        <strain evidence="1 2">TNO037</strain>
    </source>
</reference>
<dbReference type="RefSeq" id="WP_101955041.1">
    <property type="nucleotide sequence ID" value="NZ_JAFMUA010000022.1"/>
</dbReference>
<accession>A0AAP1RHN6</accession>